<evidence type="ECO:0000256" key="3">
    <source>
        <dbReference type="ARBA" id="ARBA00023172"/>
    </source>
</evidence>
<keyword evidence="2 4" id="KW-0238">DNA-binding</keyword>
<dbReference type="InterPro" id="IPR050090">
    <property type="entry name" value="Tyrosine_recombinase_XerCD"/>
</dbReference>
<evidence type="ECO:0000313" key="7">
    <source>
        <dbReference type="EMBL" id="MBE1584028.1"/>
    </source>
</evidence>
<dbReference type="Pfam" id="PF02899">
    <property type="entry name" value="Phage_int_SAM_1"/>
    <property type="match status" value="1"/>
</dbReference>
<reference evidence="7 8" key="1">
    <citation type="submission" date="2020-10" db="EMBL/GenBank/DDBJ databases">
        <title>Sequencing the genomes of 1000 actinobacteria strains.</title>
        <authorList>
            <person name="Klenk H.-P."/>
        </authorList>
    </citation>
    <scope>NUCLEOTIDE SEQUENCE [LARGE SCALE GENOMIC DNA]</scope>
    <source>
        <strain evidence="7 8">DSM 43173</strain>
    </source>
</reference>
<dbReference type="InterPro" id="IPR011010">
    <property type="entry name" value="DNA_brk_join_enz"/>
</dbReference>
<dbReference type="PROSITE" id="PS51898">
    <property type="entry name" value="TYR_RECOMBINASE"/>
    <property type="match status" value="1"/>
</dbReference>
<name>A0ABR9LTP1_9ACTN</name>
<dbReference type="EMBL" id="JADBEK010000001">
    <property type="protein sequence ID" value="MBE1584028.1"/>
    <property type="molecule type" value="Genomic_DNA"/>
</dbReference>
<feature type="domain" description="Core-binding (CB)" evidence="6">
    <location>
        <begin position="1"/>
        <end position="90"/>
    </location>
</feature>
<accession>A0ABR9LTP1</accession>
<organism evidence="7 8">
    <name type="scientific">Nonomuraea angiospora</name>
    <dbReference type="NCBI Taxonomy" id="46172"/>
    <lineage>
        <taxon>Bacteria</taxon>
        <taxon>Bacillati</taxon>
        <taxon>Actinomycetota</taxon>
        <taxon>Actinomycetes</taxon>
        <taxon>Streptosporangiales</taxon>
        <taxon>Streptosporangiaceae</taxon>
        <taxon>Nonomuraea</taxon>
    </lineage>
</organism>
<dbReference type="SUPFAM" id="SSF56349">
    <property type="entry name" value="DNA breaking-rejoining enzymes"/>
    <property type="match status" value="1"/>
</dbReference>
<dbReference type="PANTHER" id="PTHR30349">
    <property type="entry name" value="PHAGE INTEGRASE-RELATED"/>
    <property type="match status" value="1"/>
</dbReference>
<evidence type="ECO:0000256" key="4">
    <source>
        <dbReference type="PROSITE-ProRule" id="PRU01248"/>
    </source>
</evidence>
<evidence type="ECO:0000313" key="8">
    <source>
        <dbReference type="Proteomes" id="UP000633509"/>
    </source>
</evidence>
<keyword evidence="3" id="KW-0233">DNA recombination</keyword>
<dbReference type="InterPro" id="IPR010998">
    <property type="entry name" value="Integrase_recombinase_N"/>
</dbReference>
<evidence type="ECO:0000256" key="2">
    <source>
        <dbReference type="ARBA" id="ARBA00023125"/>
    </source>
</evidence>
<keyword evidence="1" id="KW-0229">DNA integration</keyword>
<dbReference type="Proteomes" id="UP000633509">
    <property type="component" value="Unassembled WGS sequence"/>
</dbReference>
<dbReference type="InterPro" id="IPR013762">
    <property type="entry name" value="Integrase-like_cat_sf"/>
</dbReference>
<evidence type="ECO:0000259" key="5">
    <source>
        <dbReference type="PROSITE" id="PS51898"/>
    </source>
</evidence>
<evidence type="ECO:0000259" key="6">
    <source>
        <dbReference type="PROSITE" id="PS51900"/>
    </source>
</evidence>
<dbReference type="Gene3D" id="1.10.150.130">
    <property type="match status" value="1"/>
</dbReference>
<dbReference type="InterPro" id="IPR044068">
    <property type="entry name" value="CB"/>
</dbReference>
<dbReference type="InterPro" id="IPR004107">
    <property type="entry name" value="Integrase_SAM-like_N"/>
</dbReference>
<dbReference type="Pfam" id="PF00589">
    <property type="entry name" value="Phage_integrase"/>
    <property type="match status" value="1"/>
</dbReference>
<feature type="domain" description="Tyr recombinase" evidence="5">
    <location>
        <begin position="139"/>
        <end position="345"/>
    </location>
</feature>
<dbReference type="InterPro" id="IPR002104">
    <property type="entry name" value="Integrase_catalytic"/>
</dbReference>
<evidence type="ECO:0000256" key="1">
    <source>
        <dbReference type="ARBA" id="ARBA00022908"/>
    </source>
</evidence>
<comment type="caution">
    <text evidence="7">The sequence shown here is derived from an EMBL/GenBank/DDBJ whole genome shotgun (WGS) entry which is preliminary data.</text>
</comment>
<dbReference type="PROSITE" id="PS51900">
    <property type="entry name" value="CB"/>
    <property type="match status" value="1"/>
</dbReference>
<protein>
    <submittedName>
        <fullName evidence="7">Integrase</fullName>
    </submittedName>
</protein>
<proteinExistence type="predicted"/>
<sequence length="358" mass="39206">MDHYLRHLRFGRGRAESTTKSYAGHLKRFERWRQSRGLTWEEAARDIAGHLIERRITPRAHPGRGRGRAPSDAALGPALAAIHGFYRHAADVGEVNDQVLRLLFEVIEGDRLPYGERERSLVLRPRLRVDARPSYSAHLGPPEATADEVAALLEQVATARDACMVGFLAGLGLRIGQLAAVRREDIHLVPPGRTVPGCAYRHGPHLHVVRRDGHPRGAISKSRSTNVLPVPGPLVMLYAGWLNERRTIPAAATSPWAFVSFDGPAHTAAGQPLSTRRIYGIVVDLAAKAGLRHIHPHMLRHAFGAAASDLDIARDVLQRLLGHDALASQEIYRHAGAARIVEAATLISGRLIEGHDVP</sequence>
<keyword evidence="8" id="KW-1185">Reference proteome</keyword>
<dbReference type="Gene3D" id="1.10.443.10">
    <property type="entry name" value="Intergrase catalytic core"/>
    <property type="match status" value="1"/>
</dbReference>
<dbReference type="RefSeq" id="WP_192785029.1">
    <property type="nucleotide sequence ID" value="NZ_JADBEK010000001.1"/>
</dbReference>
<gene>
    <name evidence="7" type="ORF">H4W80_002286</name>
</gene>